<name>A0ABP8KCZ8_9BACT</name>
<dbReference type="InterPro" id="IPR044662">
    <property type="entry name" value="HS1/DABB1-like"/>
</dbReference>
<dbReference type="Pfam" id="PF07876">
    <property type="entry name" value="Dabb"/>
    <property type="match status" value="1"/>
</dbReference>
<reference evidence="5" key="1">
    <citation type="journal article" date="2019" name="Int. J. Syst. Evol. Microbiol.">
        <title>The Global Catalogue of Microorganisms (GCM) 10K type strain sequencing project: providing services to taxonomists for standard genome sequencing and annotation.</title>
        <authorList>
            <consortium name="The Broad Institute Genomics Platform"/>
            <consortium name="The Broad Institute Genome Sequencing Center for Infectious Disease"/>
            <person name="Wu L."/>
            <person name="Ma J."/>
        </authorList>
    </citation>
    <scope>NUCLEOTIDE SEQUENCE [LARGE SCALE GENOMIC DNA]</scope>
    <source>
        <strain evidence="5">JCM 17925</strain>
    </source>
</reference>
<gene>
    <name evidence="4" type="ORF">GCM10023187_20820</name>
</gene>
<sequence length="136" mass="15727">MQSTELKRKSIGYGIIVLFFCIFGLIIYGAYSPARKSQKQRIVCFKFKEGLQKEAVEQHMRDFAALKYEIPQIVSYSAGKTLLTEGTSEYDVMHYITFQSEADIETYNKHTSHQAFVTKHRGQWEKVLVINSDIHP</sequence>
<organism evidence="4 5">
    <name type="scientific">Nibrella viscosa</name>
    <dbReference type="NCBI Taxonomy" id="1084524"/>
    <lineage>
        <taxon>Bacteria</taxon>
        <taxon>Pseudomonadati</taxon>
        <taxon>Bacteroidota</taxon>
        <taxon>Cytophagia</taxon>
        <taxon>Cytophagales</taxon>
        <taxon>Spirosomataceae</taxon>
        <taxon>Nibrella</taxon>
    </lineage>
</organism>
<dbReference type="PANTHER" id="PTHR33178">
    <property type="match status" value="1"/>
</dbReference>
<proteinExistence type="predicted"/>
<accession>A0ABP8KCZ8</accession>
<dbReference type="EMBL" id="BAABHB010000003">
    <property type="protein sequence ID" value="GAA4404064.1"/>
    <property type="molecule type" value="Genomic_DNA"/>
</dbReference>
<feature type="domain" description="Stress-response A/B barrel" evidence="3">
    <location>
        <begin position="39"/>
        <end position="132"/>
    </location>
</feature>
<comment type="caution">
    <text evidence="4">The sequence shown here is derived from an EMBL/GenBank/DDBJ whole genome shotgun (WGS) entry which is preliminary data.</text>
</comment>
<dbReference type="InterPro" id="IPR013097">
    <property type="entry name" value="Dabb"/>
</dbReference>
<keyword evidence="2" id="KW-0812">Transmembrane</keyword>
<comment type="subunit">
    <text evidence="1">Homodimer.</text>
</comment>
<dbReference type="Proteomes" id="UP001500936">
    <property type="component" value="Unassembled WGS sequence"/>
</dbReference>
<evidence type="ECO:0000313" key="5">
    <source>
        <dbReference type="Proteomes" id="UP001500936"/>
    </source>
</evidence>
<dbReference type="Gene3D" id="3.30.70.100">
    <property type="match status" value="1"/>
</dbReference>
<evidence type="ECO:0000259" key="3">
    <source>
        <dbReference type="PROSITE" id="PS51502"/>
    </source>
</evidence>
<dbReference type="SUPFAM" id="SSF54909">
    <property type="entry name" value="Dimeric alpha+beta barrel"/>
    <property type="match status" value="1"/>
</dbReference>
<evidence type="ECO:0000256" key="2">
    <source>
        <dbReference type="SAM" id="Phobius"/>
    </source>
</evidence>
<dbReference type="PANTHER" id="PTHR33178:SF10">
    <property type="entry name" value="STRESS-RESPONSE A_B BARREL DOMAIN-CONTAINING PROTEIN"/>
    <property type="match status" value="1"/>
</dbReference>
<protein>
    <recommendedName>
        <fullName evidence="3">Stress-response A/B barrel domain-containing protein</fullName>
    </recommendedName>
</protein>
<evidence type="ECO:0000256" key="1">
    <source>
        <dbReference type="ARBA" id="ARBA00011738"/>
    </source>
</evidence>
<feature type="transmembrane region" description="Helical" evidence="2">
    <location>
        <begin position="12"/>
        <end position="31"/>
    </location>
</feature>
<dbReference type="SMART" id="SM00886">
    <property type="entry name" value="Dabb"/>
    <property type="match status" value="1"/>
</dbReference>
<dbReference type="InterPro" id="IPR011008">
    <property type="entry name" value="Dimeric_a/b-barrel"/>
</dbReference>
<keyword evidence="2" id="KW-0472">Membrane</keyword>
<keyword evidence="2" id="KW-1133">Transmembrane helix</keyword>
<keyword evidence="5" id="KW-1185">Reference proteome</keyword>
<evidence type="ECO:0000313" key="4">
    <source>
        <dbReference type="EMBL" id="GAA4404064.1"/>
    </source>
</evidence>
<dbReference type="PROSITE" id="PS51502">
    <property type="entry name" value="S_R_A_B_BARREL"/>
    <property type="match status" value="1"/>
</dbReference>
<dbReference type="RefSeq" id="WP_345266719.1">
    <property type="nucleotide sequence ID" value="NZ_BAABHB010000003.1"/>
</dbReference>